<dbReference type="OrthoDB" id="976022at2"/>
<dbReference type="AlphaFoldDB" id="A0A3A1NGT9"/>
<dbReference type="InterPro" id="IPR019853">
    <property type="entry name" value="GldB-like"/>
</dbReference>
<keyword evidence="1" id="KW-0449">Lipoprotein</keyword>
<proteinExistence type="predicted"/>
<reference evidence="1 3" key="1">
    <citation type="submission" date="2018-08" db="EMBL/GenBank/DDBJ databases">
        <title>Proposal of Muricauda 72 sp.nov. and Muricauda NH166 sp.nov., isolated from seawater.</title>
        <authorList>
            <person name="Cheng H."/>
            <person name="Wu Y.-H."/>
            <person name="Guo L.-L."/>
            <person name="Xu X.-W."/>
        </authorList>
    </citation>
    <scope>NUCLEOTIDE SEQUENCE [LARGE SCALE GENOMIC DNA]</scope>
    <source>
        <strain evidence="1 3">72</strain>
    </source>
</reference>
<dbReference type="PROSITE" id="PS51257">
    <property type="entry name" value="PROKAR_LIPOPROTEIN"/>
    <property type="match status" value="1"/>
</dbReference>
<evidence type="ECO:0000313" key="2">
    <source>
        <dbReference type="EMBL" id="TXJ92041.1"/>
    </source>
</evidence>
<reference evidence="2 4" key="2">
    <citation type="submission" date="2019-07" db="EMBL/GenBank/DDBJ databases">
        <title>Draft genome of two Muricauda strains isolated from deep sea.</title>
        <authorList>
            <person name="Sun C."/>
        </authorList>
    </citation>
    <scope>NUCLEOTIDE SEQUENCE [LARGE SCALE GENOMIC DNA]</scope>
    <source>
        <strain evidence="2 4">72</strain>
    </source>
</reference>
<organism evidence="1 3">
    <name type="scientific">Flagellimonas pelagia</name>
    <dbReference type="NCBI Taxonomy" id="2306998"/>
    <lineage>
        <taxon>Bacteria</taxon>
        <taxon>Pseudomonadati</taxon>
        <taxon>Bacteroidota</taxon>
        <taxon>Flavobacteriia</taxon>
        <taxon>Flavobacteriales</taxon>
        <taxon>Flavobacteriaceae</taxon>
        <taxon>Flagellimonas</taxon>
    </lineage>
</organism>
<evidence type="ECO:0000313" key="3">
    <source>
        <dbReference type="Proteomes" id="UP000266691"/>
    </source>
</evidence>
<evidence type="ECO:0000313" key="1">
    <source>
        <dbReference type="EMBL" id="RIV42849.1"/>
    </source>
</evidence>
<dbReference type="Proteomes" id="UP000266691">
    <property type="component" value="Unassembled WGS sequence"/>
</dbReference>
<accession>A0A3A1NGT9</accession>
<sequence>MKRLLKYFTPESASWLILAFILVLSGCKETDKTEEAIAKIPIDLKISRFDREFAKATPTDIPKLKNEYPYLFPMQFPDSVWIAKLSDTLQVELSEEVDKAFGNFATETEALGSLFQHIKYYFPEFETPKVVTLTSDVRYEDRIILTDTLLLIGLDNYLGKDHHFYEGIQRYIAAGLEKKFLASDVASAFSKKVISYPRNRTFLSRMVYYGKELYLKDKLLPTNTDAQKIGYSEEQMDWAMANEEQIWKYFVEQEVLYSTDSKLDRKFLDPAPFSKFGLELDNQSPGRLGRYIGWQIVRAFMEKNHVSLNQLFEMPADDILKQSNYKPRK</sequence>
<evidence type="ECO:0000313" key="4">
    <source>
        <dbReference type="Proteomes" id="UP000321621"/>
    </source>
</evidence>
<comment type="caution">
    <text evidence="1">The sequence shown here is derived from an EMBL/GenBank/DDBJ whole genome shotgun (WGS) entry which is preliminary data.</text>
</comment>
<name>A0A3A1NGT9_9FLAO</name>
<dbReference type="EMBL" id="VNWK01000033">
    <property type="protein sequence ID" value="TXJ92041.1"/>
    <property type="molecule type" value="Genomic_DNA"/>
</dbReference>
<dbReference type="NCBIfam" id="TIGR03514">
    <property type="entry name" value="GldB_lipo"/>
    <property type="match status" value="1"/>
</dbReference>
<keyword evidence="4" id="KW-1185">Reference proteome</keyword>
<protein>
    <submittedName>
        <fullName evidence="1">Gliding motility lipoprotein GldB</fullName>
    </submittedName>
</protein>
<dbReference type="Pfam" id="PF25594">
    <property type="entry name" value="GldB_lipo"/>
    <property type="match status" value="1"/>
</dbReference>
<dbReference type="EMBL" id="QXFI01000033">
    <property type="protein sequence ID" value="RIV42849.1"/>
    <property type="molecule type" value="Genomic_DNA"/>
</dbReference>
<dbReference type="RefSeq" id="WP_119648347.1">
    <property type="nucleotide sequence ID" value="NZ_QXFI01000033.1"/>
</dbReference>
<gene>
    <name evidence="1" type="primary">gldB</name>
    <name evidence="1" type="ORF">D2V05_14620</name>
    <name evidence="2" type="ORF">FQ017_14485</name>
</gene>
<dbReference type="Proteomes" id="UP000321621">
    <property type="component" value="Unassembled WGS sequence"/>
</dbReference>